<dbReference type="EMBL" id="JANBPT010000348">
    <property type="protein sequence ID" value="KAJ1923192.1"/>
    <property type="molecule type" value="Genomic_DNA"/>
</dbReference>
<feature type="region of interest" description="Disordered" evidence="7">
    <location>
        <begin position="1595"/>
        <end position="1621"/>
    </location>
</feature>
<feature type="coiled-coil region" evidence="6">
    <location>
        <begin position="2037"/>
        <end position="2064"/>
    </location>
</feature>
<feature type="compositionally biased region" description="Polar residues" evidence="7">
    <location>
        <begin position="255"/>
        <end position="279"/>
    </location>
</feature>
<feature type="compositionally biased region" description="Low complexity" evidence="7">
    <location>
        <begin position="87"/>
        <end position="99"/>
    </location>
</feature>
<feature type="region of interest" description="Disordered" evidence="7">
    <location>
        <begin position="1492"/>
        <end position="1512"/>
    </location>
</feature>
<dbReference type="OrthoDB" id="2020852at2759"/>
<name>A0A9W8AAP2_9FUNG</name>
<feature type="compositionally biased region" description="Basic and acidic residues" evidence="7">
    <location>
        <begin position="510"/>
        <end position="526"/>
    </location>
</feature>
<feature type="compositionally biased region" description="Polar residues" evidence="7">
    <location>
        <begin position="1821"/>
        <end position="1835"/>
    </location>
</feature>
<comment type="subcellular location">
    <subcellularLocation>
        <location evidence="1">Cytoplasm</location>
        <location evidence="1">Cytoskeleton</location>
        <location evidence="1">Microtubule organizing center</location>
    </subcellularLocation>
</comment>
<accession>A0A9W8AAP2</accession>
<dbReference type="GO" id="GO:0005737">
    <property type="term" value="C:cytoplasm"/>
    <property type="evidence" value="ECO:0007669"/>
    <property type="project" value="UniProtKB-ARBA"/>
</dbReference>
<dbReference type="Gene3D" id="1.10.287.1490">
    <property type="match status" value="1"/>
</dbReference>
<feature type="coiled-coil region" evidence="6">
    <location>
        <begin position="2090"/>
        <end position="2131"/>
    </location>
</feature>
<evidence type="ECO:0000259" key="8">
    <source>
        <dbReference type="Pfam" id="PF10495"/>
    </source>
</evidence>
<sequence length="2440" mass="270097">MAARSPNSDRWEVASQSEAPPTDPDGSAVPRLSSLHLTTFDSALLVGSVQDSLYDPEPAMAARSPPPSLTNRASGLPWVEKSFSPIPSAASSRPPSVGSLAAALQQSPWPHPSPDVGGSAHSSIGRRSMLESFVGSSGYSVHPSFMPLNDTQHLLPNHMASTPGIHRPPTGHFSARDIPDSFAESDGALPPTPIRPPGNQSRPDVSGLSFNGEPGALAEETLARPVSSGSGNKLFNPASRRSGTFLRDRLSNLIRKTSSGRSDSPQSPTESENAFSSSRVGRKQRLGKHSAPTTPLLTEAVVHISPRTSWDGAHDIISASSVSSAGRSLGVDPVQRSPAELVADFRQMQEDLRNAIRSKQLMEQSVRAFNLDLTNARAAQRGAEERAETLAGQLTLARESHEELRKQLTTVRGELLQCQKQSQGLRKERRDYADRLALAENETARLTEELAKVAEPTPSVSDDIARRDATIHEQAADLATRTAELEGLRADHATLTDTMHDLMDQLSELRIDGKDNSPPNETRRDGASATLRTDTDTSRLREEYDNLIETLKNDQQTLRETLTDLMDQLGAKKEELASQVTERTAEAKVRSGLEDRVRTLEAEIVTLEQRTAATDTWQTQFHAAEKEAVQLAARLREAEAAEKTRTARLVELEQANQTLNSQLELLRTQPPPPPTTRAEDPDNEADDTLRLNALQSDYDNLLRDFDRQEQVIAKLRTDLSNQVTTQKAIKERLTNLEGEVEKAQAAEEKLLSQNVKLESDCDELRADLAKSERAREAVEIRVADLEMAAIEAEAGRLEAEIQRDSLMDSAAAQQQSAMGTPQPKGSDQAAASPAVDAVFAGPTDPLPPAVSGTTTPGRQVSTNPARTAQASELVKLRAQLLNFQTRRTKLEAQIDTHTRTVAEHELSLEVSGTRLETLRAEQRILALRLRDLLLENHAIQYEIDYQQNRKDNRAGQLQVSFLGASSEPDALAPQRARSTDAIPRTMVPGLEVGIQVELPVVSPEPALANPPVQPCSPILDQPLEAQRSSAAEDSQLSNGHLDRALSSVFSLADQVMDERASLSDRVHELDQERALLAQQLASREEELRRLRKDSAHLRDQLSHLRAASDGATVQTADHATALADRDAQLRRTRGEIDDLRQRLDTKTTALEAAEKRHHDHLAACSDRMNQLVADHADAARRADELQVQLWELERRPPARVPGITRGTATSPTPSADEAERPDSLFSAASSPLQVAPHASVPDLPAPVDLTELRTLRATVDRLTTEASDRQRELARVSDELHAERRLAASRAGDATFRATLDGDHRDREARRHQQETADLRRTVDEQRAEIAQLQLQFDTEVRRQRHKHSEGDTDRGVPQERVDTLLATLRQRDDLVTDLRRQVREASDRAVATSRSEPTQCGPTVSELEAEVRRLDRQLTGERREGQDRLQEAAEQADRHEQEEATRRAELTALSREVEELRDQLQVQEDTVTHLRQQMVEVEADRDRLALRPDESRLRTPRAASPSVPGAFPHAASVSGSEAYLMHTPSRASSVAPVDHSGASRYYSAQPPERTVHLTASSLSLLPPSPAGPYDRRSTDVASLIGGSGRQLSAFARTTEPRVGSRRQSISSMHSQRTGQDSRYGFSTFAMQTYNSQLDGSGFTSHPALSPTVTARQARELGRHRRTPSNSNQLPPPLPSSAVAGPDVTNLIAQLQLKEFDLQKTQLLHQEQGRQLHRAQSRVDYLESLLADNERTVEQLQADLGVRLTTIQDLQSRLDESSRAAFHDSVSSTPHHHHHRPPRDSLISEGRVDEMVALNAATLAQVEQLCRRLQSDRSLRATSPALSAATGTTAQDVGLNDEPGQGRTRARSLTVSAANLKALADALHRGAHSEVLRELGAYVRDMARTLESCHTLLHCLDRRCQDDDQGRRTFNRGEQDDGAYTSPTFTSVPELLQNLRSFGRRIAAYNEFVQLFAGLEASLASSASTAGDNTDTAWQQVDHAIRDLANLHLPDPTLVRALPGGPLTPAVATRHLCGSLALIRDALPDLGQTHSTMDSLRTTLNRTQLECDRLRNRNRQLAADIGDRTAPTNGTDHPASPALAASHRASRHLENDLATYQARVAQLESELERYTREVAEQRDVVQQWSERCLAAEAESRAEQRRTQTLREDLDTANDAHQRAHAQLLTTRRDLETANRTIDDLRREAQRTLAEHADLAQQLTRVGAQEEQLRRLQKAHAELEDELAAAQRRTNQPDDDGDGRIKSLERELAGVREELAVSKVLSNPKADYSGFDRILKFEKDKHAAELRRLKHRHHEDLANERYRANRRAEEQQQLLAYRDALLMREHAFRADLGYQKQYLMMLIGGWDQVKSATIVLIHKMGLSTEFPTRPRKPSVLKFHKVVLSLIFIQRMRICARRHSKILAMRPPTYRSQVDGRTLDVVGRTGAAGSPRLLNTKY</sequence>
<feature type="coiled-coil region" evidence="6">
    <location>
        <begin position="2167"/>
        <end position="2264"/>
    </location>
</feature>
<evidence type="ECO:0000313" key="10">
    <source>
        <dbReference type="Proteomes" id="UP001150569"/>
    </source>
</evidence>
<feature type="compositionally biased region" description="Basic and acidic residues" evidence="7">
    <location>
        <begin position="1349"/>
        <end position="1361"/>
    </location>
</feature>
<evidence type="ECO:0000256" key="6">
    <source>
        <dbReference type="SAM" id="Coils"/>
    </source>
</evidence>
<protein>
    <recommendedName>
        <fullName evidence="8">Pericentrin/AKAP-450 centrosomal targeting domain-containing protein</fullName>
    </recommendedName>
</protein>
<feature type="region of interest" description="Disordered" evidence="7">
    <location>
        <begin position="87"/>
        <end position="123"/>
    </location>
</feature>
<keyword evidence="3" id="KW-0597">Phosphoprotein</keyword>
<dbReference type="PANTHER" id="PTHR23159">
    <property type="entry name" value="CENTROSOMAL PROTEIN 2"/>
    <property type="match status" value="1"/>
</dbReference>
<feature type="region of interest" description="Disordered" evidence="7">
    <location>
        <begin position="255"/>
        <end position="298"/>
    </location>
</feature>
<dbReference type="InterPro" id="IPR019528">
    <property type="entry name" value="PACT_domain"/>
</dbReference>
<gene>
    <name evidence="9" type="ORF">IWQ60_006028</name>
</gene>
<feature type="region of interest" description="Disordered" evidence="7">
    <location>
        <begin position="1417"/>
        <end position="1446"/>
    </location>
</feature>
<dbReference type="Pfam" id="PF10495">
    <property type="entry name" value="PACT_coil_coil"/>
    <property type="match status" value="1"/>
</dbReference>
<feature type="coiled-coil region" evidence="6">
    <location>
        <begin position="401"/>
        <end position="449"/>
    </location>
</feature>
<feature type="domain" description="Pericentrin/AKAP-450 centrosomal targeting" evidence="8">
    <location>
        <begin position="2326"/>
        <end position="2400"/>
    </location>
</feature>
<keyword evidence="10" id="KW-1185">Reference proteome</keyword>
<proteinExistence type="predicted"/>
<dbReference type="SUPFAM" id="SSF57997">
    <property type="entry name" value="Tropomyosin"/>
    <property type="match status" value="1"/>
</dbReference>
<comment type="caution">
    <text evidence="9">The sequence shown here is derived from an EMBL/GenBank/DDBJ whole genome shotgun (WGS) entry which is preliminary data.</text>
</comment>
<keyword evidence="2" id="KW-0963">Cytoplasm</keyword>
<dbReference type="GO" id="GO:0005815">
    <property type="term" value="C:microtubule organizing center"/>
    <property type="evidence" value="ECO:0007669"/>
    <property type="project" value="UniProtKB-SubCell"/>
</dbReference>
<feature type="region of interest" description="Disordered" evidence="7">
    <location>
        <begin position="1"/>
        <end position="31"/>
    </location>
</feature>
<feature type="region of interest" description="Disordered" evidence="7">
    <location>
        <begin position="1199"/>
        <end position="1221"/>
    </location>
</feature>
<feature type="region of interest" description="Disordered" evidence="7">
    <location>
        <begin position="510"/>
        <end position="538"/>
    </location>
</feature>
<evidence type="ECO:0000256" key="5">
    <source>
        <dbReference type="ARBA" id="ARBA00023212"/>
    </source>
</evidence>
<feature type="region of interest" description="Disordered" evidence="7">
    <location>
        <begin position="1300"/>
        <end position="1323"/>
    </location>
</feature>
<evidence type="ECO:0000256" key="2">
    <source>
        <dbReference type="ARBA" id="ARBA00022490"/>
    </source>
</evidence>
<feature type="region of interest" description="Disordered" evidence="7">
    <location>
        <begin position="806"/>
        <end position="868"/>
    </location>
</feature>
<feature type="coiled-coil region" evidence="6">
    <location>
        <begin position="1052"/>
        <end position="1195"/>
    </location>
</feature>
<organism evidence="9 10">
    <name type="scientific">Tieghemiomyces parasiticus</name>
    <dbReference type="NCBI Taxonomy" id="78921"/>
    <lineage>
        <taxon>Eukaryota</taxon>
        <taxon>Fungi</taxon>
        <taxon>Fungi incertae sedis</taxon>
        <taxon>Zoopagomycota</taxon>
        <taxon>Kickxellomycotina</taxon>
        <taxon>Dimargaritomycetes</taxon>
        <taxon>Dimargaritales</taxon>
        <taxon>Dimargaritaceae</taxon>
        <taxon>Tieghemiomyces</taxon>
    </lineage>
</organism>
<feature type="compositionally biased region" description="Polar residues" evidence="7">
    <location>
        <begin position="851"/>
        <end position="868"/>
    </location>
</feature>
<feature type="region of interest" description="Disordered" evidence="7">
    <location>
        <begin position="663"/>
        <end position="685"/>
    </location>
</feature>
<keyword evidence="5" id="KW-0206">Cytoskeleton</keyword>
<feature type="region of interest" description="Disordered" evidence="7">
    <location>
        <begin position="2065"/>
        <end position="2084"/>
    </location>
</feature>
<evidence type="ECO:0000256" key="7">
    <source>
        <dbReference type="SAM" id="MobiDB-lite"/>
    </source>
</evidence>
<feature type="region of interest" description="Disordered" evidence="7">
    <location>
        <begin position="1762"/>
        <end position="1785"/>
    </location>
</feature>
<keyword evidence="4 6" id="KW-0175">Coiled coil</keyword>
<evidence type="ECO:0000256" key="3">
    <source>
        <dbReference type="ARBA" id="ARBA00022553"/>
    </source>
</evidence>
<feature type="compositionally biased region" description="Polar residues" evidence="7">
    <location>
        <begin position="1606"/>
        <end position="1621"/>
    </location>
</feature>
<evidence type="ECO:0000313" key="9">
    <source>
        <dbReference type="EMBL" id="KAJ1923192.1"/>
    </source>
</evidence>
<feature type="compositionally biased region" description="Low complexity" evidence="7">
    <location>
        <begin position="826"/>
        <end position="840"/>
    </location>
</feature>
<feature type="coiled-coil region" evidence="6">
    <location>
        <begin position="1252"/>
        <end position="1279"/>
    </location>
</feature>
<dbReference type="Proteomes" id="UP001150569">
    <property type="component" value="Unassembled WGS sequence"/>
</dbReference>
<evidence type="ECO:0000256" key="1">
    <source>
        <dbReference type="ARBA" id="ARBA00004267"/>
    </source>
</evidence>
<reference evidence="9" key="1">
    <citation type="submission" date="2022-07" db="EMBL/GenBank/DDBJ databases">
        <title>Phylogenomic reconstructions and comparative analyses of Kickxellomycotina fungi.</title>
        <authorList>
            <person name="Reynolds N.K."/>
            <person name="Stajich J.E."/>
            <person name="Barry K."/>
            <person name="Grigoriev I.V."/>
            <person name="Crous P."/>
            <person name="Smith M.E."/>
        </authorList>
    </citation>
    <scope>NUCLEOTIDE SEQUENCE</scope>
    <source>
        <strain evidence="9">RSA 861</strain>
    </source>
</reference>
<feature type="region of interest" description="Disordered" evidence="7">
    <location>
        <begin position="1821"/>
        <end position="1847"/>
    </location>
</feature>
<feature type="region of interest" description="Disordered" evidence="7">
    <location>
        <begin position="1339"/>
        <end position="1361"/>
    </location>
</feature>
<evidence type="ECO:0000256" key="4">
    <source>
        <dbReference type="ARBA" id="ARBA00023054"/>
    </source>
</evidence>
<feature type="region of interest" description="Disordered" evidence="7">
    <location>
        <begin position="152"/>
        <end position="242"/>
    </location>
</feature>
<dbReference type="PANTHER" id="PTHR23159:SF31">
    <property type="entry name" value="CENTROSOME-ASSOCIATED PROTEIN CEP250 ISOFORM X1"/>
    <property type="match status" value="1"/>
</dbReference>
<feature type="region of interest" description="Disordered" evidence="7">
    <location>
        <begin position="1655"/>
        <end position="1679"/>
    </location>
</feature>